<dbReference type="SUPFAM" id="SSF103473">
    <property type="entry name" value="MFS general substrate transporter"/>
    <property type="match status" value="1"/>
</dbReference>
<feature type="transmembrane region" description="Helical" evidence="7">
    <location>
        <begin position="225"/>
        <end position="251"/>
    </location>
</feature>
<proteinExistence type="inferred from homology"/>
<feature type="transmembrane region" description="Helical" evidence="7">
    <location>
        <begin position="42"/>
        <end position="61"/>
    </location>
</feature>
<feature type="transmembrane region" description="Helical" evidence="7">
    <location>
        <begin position="257"/>
        <end position="278"/>
    </location>
</feature>
<feature type="transmembrane region" description="Helical" evidence="7">
    <location>
        <begin position="67"/>
        <end position="85"/>
    </location>
</feature>
<evidence type="ECO:0000256" key="4">
    <source>
        <dbReference type="ARBA" id="ARBA00022692"/>
    </source>
</evidence>
<keyword evidence="4 7" id="KW-0812">Transmembrane</keyword>
<feature type="transmembrane region" description="Helical" evidence="7">
    <location>
        <begin position="364"/>
        <end position="385"/>
    </location>
</feature>
<feature type="transmembrane region" description="Helical" evidence="7">
    <location>
        <begin position="186"/>
        <end position="205"/>
    </location>
</feature>
<keyword evidence="5 7" id="KW-1133">Transmembrane helix</keyword>
<feature type="domain" description="Major facilitator superfamily (MFS) profile" evidence="8">
    <location>
        <begin position="1"/>
        <end position="527"/>
    </location>
</feature>
<feature type="transmembrane region" description="Helical" evidence="7">
    <location>
        <begin position="337"/>
        <end position="357"/>
    </location>
</feature>
<organism evidence="9 10">
    <name type="scientific">Oidiodendron maius (strain Zn)</name>
    <dbReference type="NCBI Taxonomy" id="913774"/>
    <lineage>
        <taxon>Eukaryota</taxon>
        <taxon>Fungi</taxon>
        <taxon>Dikarya</taxon>
        <taxon>Ascomycota</taxon>
        <taxon>Pezizomycotina</taxon>
        <taxon>Leotiomycetes</taxon>
        <taxon>Leotiomycetes incertae sedis</taxon>
        <taxon>Myxotrichaceae</taxon>
        <taxon>Oidiodendron</taxon>
    </lineage>
</organism>
<name>A0A0C3GVR7_OIDMZ</name>
<feature type="transmembrane region" description="Helical" evidence="7">
    <location>
        <begin position="122"/>
        <end position="143"/>
    </location>
</feature>
<dbReference type="InParanoid" id="A0A0C3GVR7"/>
<keyword evidence="6 7" id="KW-0472">Membrane</keyword>
<comment type="subcellular location">
    <subcellularLocation>
        <location evidence="1">Membrane</location>
        <topology evidence="1">Multi-pass membrane protein</topology>
    </subcellularLocation>
</comment>
<dbReference type="EMBL" id="KN832890">
    <property type="protein sequence ID" value="KIM94421.1"/>
    <property type="molecule type" value="Genomic_DNA"/>
</dbReference>
<dbReference type="GO" id="GO:0022857">
    <property type="term" value="F:transmembrane transporter activity"/>
    <property type="evidence" value="ECO:0007669"/>
    <property type="project" value="InterPro"/>
</dbReference>
<dbReference type="PANTHER" id="PTHR23501">
    <property type="entry name" value="MAJOR FACILITATOR SUPERFAMILY"/>
    <property type="match status" value="1"/>
</dbReference>
<dbReference type="AlphaFoldDB" id="A0A0C3GVR7"/>
<comment type="similarity">
    <text evidence="2">Belongs to the major facilitator superfamily. TCR/Tet family.</text>
</comment>
<dbReference type="Proteomes" id="UP000054321">
    <property type="component" value="Unassembled WGS sequence"/>
</dbReference>
<dbReference type="InterPro" id="IPR020846">
    <property type="entry name" value="MFS_dom"/>
</dbReference>
<dbReference type="PROSITE" id="PS50850">
    <property type="entry name" value="MFS"/>
    <property type="match status" value="1"/>
</dbReference>
<feature type="transmembrane region" description="Helical" evidence="7">
    <location>
        <begin position="155"/>
        <end position="174"/>
    </location>
</feature>
<dbReference type="Pfam" id="PF07690">
    <property type="entry name" value="MFS_1"/>
    <property type="match status" value="1"/>
</dbReference>
<reference evidence="9 10" key="1">
    <citation type="submission" date="2014-04" db="EMBL/GenBank/DDBJ databases">
        <authorList>
            <consortium name="DOE Joint Genome Institute"/>
            <person name="Kuo A."/>
            <person name="Martino E."/>
            <person name="Perotto S."/>
            <person name="Kohler A."/>
            <person name="Nagy L.G."/>
            <person name="Floudas D."/>
            <person name="Copeland A."/>
            <person name="Barry K.W."/>
            <person name="Cichocki N."/>
            <person name="Veneault-Fourrey C."/>
            <person name="LaButti K."/>
            <person name="Lindquist E.A."/>
            <person name="Lipzen A."/>
            <person name="Lundell T."/>
            <person name="Morin E."/>
            <person name="Murat C."/>
            <person name="Sun H."/>
            <person name="Tunlid A."/>
            <person name="Henrissat B."/>
            <person name="Grigoriev I.V."/>
            <person name="Hibbett D.S."/>
            <person name="Martin F."/>
            <person name="Nordberg H.P."/>
            <person name="Cantor M.N."/>
            <person name="Hua S.X."/>
        </authorList>
    </citation>
    <scope>NUCLEOTIDE SEQUENCE [LARGE SCALE GENOMIC DNA]</scope>
    <source>
        <strain evidence="9 10">Zn</strain>
    </source>
</reference>
<sequence length="536" mass="56970">MVIESTPVNAINDGPEKEEDQIASELANSPPETIRAVKGWKWVFVCFGLYFSIFFAVVDTYGDVSQLAWLGVGFPLGSVATILSFGKAYGIFNVKWLHVGSVTVFSIGSTVCGAASNMNALIIGRVIAGVGGAGMYLGLLNLIAINTTTRERPAYMGGTGVVWGTGTILGPVIGGAFADSSATWRWAFYINLVVFGLLSPAFLFIPTFQPQPGIPILTKLKQLDWVGAVLNSGLYTSFVIALTFGGTTWAWNSGRTIGTLTACVVILIVFIVQQFFAIFTTPEHRLFPIEFVASRTMVILRITTACASTAMFITLYYVPIMFQFSRGDSGLESAVRLLLLIVVLSLFIMGSGAILPLVGYHIPFFILGGVFILIGGALMFTVKATTSTTAIYGYTILIAIGAGLTAQVGYIVASAKVQIQKVPAAIGFINVAQIGGLVIALAVSGTVFQNIAFRDLSKVLYPLGFIASDVRGAIAGSQSSLFSHLPSNIKANAIEVIVQAIDKTYALEVTAGALCLVVSMFLQREKLFMEISAGGA</sequence>
<dbReference type="GO" id="GO:0005886">
    <property type="term" value="C:plasma membrane"/>
    <property type="evidence" value="ECO:0007669"/>
    <property type="project" value="TreeGrafter"/>
</dbReference>
<evidence type="ECO:0000313" key="10">
    <source>
        <dbReference type="Proteomes" id="UP000054321"/>
    </source>
</evidence>
<dbReference type="InterPro" id="IPR011701">
    <property type="entry name" value="MFS"/>
</dbReference>
<evidence type="ECO:0000256" key="2">
    <source>
        <dbReference type="ARBA" id="ARBA00007520"/>
    </source>
</evidence>
<reference evidence="10" key="2">
    <citation type="submission" date="2015-01" db="EMBL/GenBank/DDBJ databases">
        <title>Evolutionary Origins and Diversification of the Mycorrhizal Mutualists.</title>
        <authorList>
            <consortium name="DOE Joint Genome Institute"/>
            <consortium name="Mycorrhizal Genomics Consortium"/>
            <person name="Kohler A."/>
            <person name="Kuo A."/>
            <person name="Nagy L.G."/>
            <person name="Floudas D."/>
            <person name="Copeland A."/>
            <person name="Barry K.W."/>
            <person name="Cichocki N."/>
            <person name="Veneault-Fourrey C."/>
            <person name="LaButti K."/>
            <person name="Lindquist E.A."/>
            <person name="Lipzen A."/>
            <person name="Lundell T."/>
            <person name="Morin E."/>
            <person name="Murat C."/>
            <person name="Riley R."/>
            <person name="Ohm R."/>
            <person name="Sun H."/>
            <person name="Tunlid A."/>
            <person name="Henrissat B."/>
            <person name="Grigoriev I.V."/>
            <person name="Hibbett D.S."/>
            <person name="Martin F."/>
        </authorList>
    </citation>
    <scope>NUCLEOTIDE SEQUENCE [LARGE SCALE GENOMIC DNA]</scope>
    <source>
        <strain evidence="10">Zn</strain>
    </source>
</reference>
<evidence type="ECO:0000256" key="3">
    <source>
        <dbReference type="ARBA" id="ARBA00022448"/>
    </source>
</evidence>
<evidence type="ECO:0000259" key="8">
    <source>
        <dbReference type="PROSITE" id="PS50850"/>
    </source>
</evidence>
<dbReference type="PANTHER" id="PTHR23501:SF12">
    <property type="entry name" value="MAJOR FACILITATOR SUPERFAMILY (MFS) PROFILE DOMAIN-CONTAINING PROTEIN-RELATED"/>
    <property type="match status" value="1"/>
</dbReference>
<feature type="transmembrane region" description="Helical" evidence="7">
    <location>
        <begin position="425"/>
        <end position="448"/>
    </location>
</feature>
<dbReference type="OrthoDB" id="10021397at2759"/>
<dbReference type="Gene3D" id="1.20.1250.20">
    <property type="entry name" value="MFS general substrate transporter like domains"/>
    <property type="match status" value="2"/>
</dbReference>
<evidence type="ECO:0000313" key="9">
    <source>
        <dbReference type="EMBL" id="KIM94421.1"/>
    </source>
</evidence>
<keyword evidence="10" id="KW-1185">Reference proteome</keyword>
<evidence type="ECO:0000256" key="1">
    <source>
        <dbReference type="ARBA" id="ARBA00004141"/>
    </source>
</evidence>
<dbReference type="HOGENOM" id="CLU_000960_22_1_1"/>
<protein>
    <recommendedName>
        <fullName evidence="8">Major facilitator superfamily (MFS) profile domain-containing protein</fullName>
    </recommendedName>
</protein>
<feature type="transmembrane region" description="Helical" evidence="7">
    <location>
        <begin position="391"/>
        <end position="413"/>
    </location>
</feature>
<feature type="transmembrane region" description="Helical" evidence="7">
    <location>
        <begin position="298"/>
        <end position="317"/>
    </location>
</feature>
<evidence type="ECO:0000256" key="7">
    <source>
        <dbReference type="SAM" id="Phobius"/>
    </source>
</evidence>
<feature type="transmembrane region" description="Helical" evidence="7">
    <location>
        <begin position="97"/>
        <end position="116"/>
    </location>
</feature>
<accession>A0A0C3GVR7</accession>
<gene>
    <name evidence="9" type="ORF">OIDMADRAFT_45798</name>
</gene>
<evidence type="ECO:0000256" key="6">
    <source>
        <dbReference type="ARBA" id="ARBA00023136"/>
    </source>
</evidence>
<keyword evidence="3" id="KW-0813">Transport</keyword>
<dbReference type="InterPro" id="IPR036259">
    <property type="entry name" value="MFS_trans_sf"/>
</dbReference>
<evidence type="ECO:0000256" key="5">
    <source>
        <dbReference type="ARBA" id="ARBA00022989"/>
    </source>
</evidence>